<feature type="domain" description="GPI ethanolamine phosphate transferase 1 C-terminal" evidence="15">
    <location>
        <begin position="580"/>
        <end position="660"/>
    </location>
</feature>
<evidence type="ECO:0000256" key="2">
    <source>
        <dbReference type="ARBA" id="ARBA00004687"/>
    </source>
</evidence>
<dbReference type="SUPFAM" id="SSF53649">
    <property type="entry name" value="Alkaline phosphatase-like"/>
    <property type="match status" value="1"/>
</dbReference>
<keyword evidence="11" id="KW-0325">Glycoprotein</keyword>
<dbReference type="GO" id="GO:0071555">
    <property type="term" value="P:cell wall organization"/>
    <property type="evidence" value="ECO:0007669"/>
    <property type="project" value="UniProtKB-KW"/>
</dbReference>
<dbReference type="InterPro" id="IPR002591">
    <property type="entry name" value="Phosphodiest/P_Trfase"/>
</dbReference>
<evidence type="ECO:0000256" key="8">
    <source>
        <dbReference type="ARBA" id="ARBA00022824"/>
    </source>
</evidence>
<evidence type="ECO:0000256" key="11">
    <source>
        <dbReference type="ARBA" id="ARBA00023180"/>
    </source>
</evidence>
<dbReference type="PANTHER" id="PTHR12250:SF0">
    <property type="entry name" value="GPI ETHANOLAMINE PHOSPHATE TRANSFERASE 1"/>
    <property type="match status" value="1"/>
</dbReference>
<evidence type="ECO:0000256" key="4">
    <source>
        <dbReference type="ARBA" id="ARBA00020831"/>
    </source>
</evidence>
<dbReference type="CDD" id="cd16020">
    <property type="entry name" value="GPI_EPT_1"/>
    <property type="match status" value="1"/>
</dbReference>
<keyword evidence="17" id="KW-1185">Reference proteome</keyword>
<evidence type="ECO:0000256" key="9">
    <source>
        <dbReference type="ARBA" id="ARBA00022989"/>
    </source>
</evidence>
<evidence type="ECO:0000256" key="10">
    <source>
        <dbReference type="ARBA" id="ARBA00023136"/>
    </source>
</evidence>
<comment type="caution">
    <text evidence="14">Lacks conserved residue(s) required for the propagation of feature annotation.</text>
</comment>
<dbReference type="InterPro" id="IPR017850">
    <property type="entry name" value="Alkaline_phosphatase_core_sf"/>
</dbReference>
<feature type="domain" description="GPI ethanolamine phosphate transferase 1 C-terminal" evidence="15">
    <location>
        <begin position="434"/>
        <end position="576"/>
    </location>
</feature>
<evidence type="ECO:0000256" key="3">
    <source>
        <dbReference type="ARBA" id="ARBA00008400"/>
    </source>
</evidence>
<evidence type="ECO:0000256" key="5">
    <source>
        <dbReference type="ARBA" id="ARBA00022502"/>
    </source>
</evidence>
<evidence type="ECO:0000256" key="12">
    <source>
        <dbReference type="ARBA" id="ARBA00023316"/>
    </source>
</evidence>
<keyword evidence="8 14" id="KW-0256">Endoplasmic reticulum</keyword>
<dbReference type="InterPro" id="IPR017852">
    <property type="entry name" value="GPI_EtnP_transferase_1_C"/>
</dbReference>
<keyword evidence="9 14" id="KW-1133">Transmembrane helix</keyword>
<evidence type="ECO:0000259" key="15">
    <source>
        <dbReference type="Pfam" id="PF04987"/>
    </source>
</evidence>
<dbReference type="Pfam" id="PF04987">
    <property type="entry name" value="PigN"/>
    <property type="match status" value="2"/>
</dbReference>
<dbReference type="PANTHER" id="PTHR12250">
    <property type="entry name" value="PHOSPHATIDYLINOSITOL GLYCAN, CLASS N"/>
    <property type="match status" value="1"/>
</dbReference>
<dbReference type="Gene3D" id="3.40.720.10">
    <property type="entry name" value="Alkaline Phosphatase, subunit A"/>
    <property type="match status" value="1"/>
</dbReference>
<comment type="subcellular location">
    <subcellularLocation>
        <location evidence="1 14">Endoplasmic reticulum membrane</location>
        <topology evidence="1 14">Multi-pass membrane protein</topology>
    </subcellularLocation>
</comment>
<evidence type="ECO:0000256" key="13">
    <source>
        <dbReference type="ARBA" id="ARBA00024850"/>
    </source>
</evidence>
<comment type="caution">
    <text evidence="16">The sequence shown here is derived from an EMBL/GenBank/DDBJ whole genome shotgun (WGS) entry which is preliminary data.</text>
</comment>
<feature type="transmembrane region" description="Helical" evidence="14">
    <location>
        <begin position="487"/>
        <end position="507"/>
    </location>
</feature>
<proteinExistence type="inferred from homology"/>
<sequence>MAKLVPPTKLRSEVSFLLFPVVHGMGHFSTGRPEADRVVLIVGDGLRADLLFNLYPFPSIPNSPEIIAPFLRSVVQTRGAFGISHTRVPTESRPGHVAIIAGMYEDVSAVTKGWKTNPVDFDSVFNQSERTFSFGSPDILPMFAKGATPGKVSTWSYDEHEEDFTKDATALDTWVLDRLTELFQNATHDSKLNTELRAPGTVFFLHLLGLDTTGHAYRPHSKEYMDNIIHVDSVVQQTEALFQKFYKADEARTAYIFTADHGMSNVGNHGDGDPDNTRTPLIVWGSGIRKPVYSDKQVPSFAWGLPVEPQDVSQADIAPLMAALLGKSFPVNSVGVLPDIYSSKPSLAFLKNEEASIQASYVNAKVILEHYRVKHELKISRTLAYRPFKSLHKDLRPGELPGSAQIFQIDALMSRKSYAEARQEIASLIAHTLEGLRYLETYDRTLIRIIVTAGYLGWVVYTALLVLPYFHKFQAFHNVEPWKGSRITIRAVFLGILVAMSILFMAHHAPVTYYIYVAFPVYFWSEILIRGLSYYKVVRDERTQSRNLPVSLAMKIIAIITALLSMVDGFAFCRGIIFRLVLYYASGMASNGNGAGWHSLAPAKPVYRLVPVFSPFLMASLLIFKIVSPYIILAAVFANLTARLSLPPFSLFLIAMSLTDGSWLEIGQTISFFCITSLLLVWSAGICILGEWLMRDVNEGFSRTDNEKERKKR</sequence>
<keyword evidence="5 14" id="KW-0337">GPI-anchor biosynthesis</keyword>
<gene>
    <name evidence="16" type="ORF">Clacol_007271</name>
</gene>
<accession>A0AAV5AEF7</accession>
<feature type="transmembrane region" description="Helical" evidence="14">
    <location>
        <begin position="513"/>
        <end position="535"/>
    </location>
</feature>
<evidence type="ECO:0000313" key="17">
    <source>
        <dbReference type="Proteomes" id="UP001050691"/>
    </source>
</evidence>
<dbReference type="Proteomes" id="UP001050691">
    <property type="component" value="Unassembled WGS sequence"/>
</dbReference>
<name>A0AAV5AEF7_9AGAM</name>
<keyword evidence="7 14" id="KW-0812">Transmembrane</keyword>
<protein>
    <recommendedName>
        <fullName evidence="4 14">GPI ethanolamine phosphate transferase 1</fullName>
        <ecNumber evidence="14">2.-.-.-</ecNumber>
    </recommendedName>
</protein>
<dbReference type="InterPro" id="IPR037671">
    <property type="entry name" value="PIGN_N"/>
</dbReference>
<evidence type="ECO:0000256" key="6">
    <source>
        <dbReference type="ARBA" id="ARBA00022679"/>
    </source>
</evidence>
<keyword evidence="12" id="KW-0961">Cell wall biogenesis/degradation</keyword>
<keyword evidence="6 14" id="KW-0808">Transferase</keyword>
<feature type="transmembrane region" description="Helical" evidence="14">
    <location>
        <begin position="556"/>
        <end position="585"/>
    </location>
</feature>
<dbReference type="InterPro" id="IPR007070">
    <property type="entry name" value="GPI_EtnP_transferase_1"/>
</dbReference>
<evidence type="ECO:0000313" key="16">
    <source>
        <dbReference type="EMBL" id="GJJ13022.1"/>
    </source>
</evidence>
<evidence type="ECO:0000256" key="1">
    <source>
        <dbReference type="ARBA" id="ARBA00004477"/>
    </source>
</evidence>
<dbReference type="AlphaFoldDB" id="A0AAV5AEF7"/>
<keyword evidence="10 14" id="KW-0472">Membrane</keyword>
<dbReference type="GO" id="GO:0051377">
    <property type="term" value="F:mannose-ethanolamine phosphotransferase activity"/>
    <property type="evidence" value="ECO:0007669"/>
    <property type="project" value="UniProtKB-UniRule"/>
</dbReference>
<comment type="function">
    <text evidence="13 14">Ethanolamine phosphate transferase involved in glycosylphosphatidylinositol-anchor biosynthesis. Transfers ethanolamine phosphate to the first alpha-1,4-linked mannose of the glycosylphosphatidylinositol precursor of GPI-anchor.</text>
</comment>
<dbReference type="Pfam" id="PF01663">
    <property type="entry name" value="Phosphodiest"/>
    <property type="match status" value="1"/>
</dbReference>
<dbReference type="FunFam" id="3.40.720.10:FF:000015">
    <property type="entry name" value="GPI ethanolamine phosphate transferase 1"/>
    <property type="match status" value="1"/>
</dbReference>
<dbReference type="EMBL" id="BPWL01000008">
    <property type="protein sequence ID" value="GJJ13022.1"/>
    <property type="molecule type" value="Genomic_DNA"/>
</dbReference>
<feature type="transmembrane region" description="Helical" evidence="14">
    <location>
        <begin position="446"/>
        <end position="467"/>
    </location>
</feature>
<dbReference type="GO" id="GO:0005789">
    <property type="term" value="C:endoplasmic reticulum membrane"/>
    <property type="evidence" value="ECO:0007669"/>
    <property type="project" value="UniProtKB-SubCell"/>
</dbReference>
<dbReference type="GO" id="GO:0006506">
    <property type="term" value="P:GPI anchor biosynthetic process"/>
    <property type="evidence" value="ECO:0007669"/>
    <property type="project" value="UniProtKB-KW"/>
</dbReference>
<comment type="pathway">
    <text evidence="2 14">Glycolipid biosynthesis; glycosylphosphatidylinositol-anchor biosynthesis.</text>
</comment>
<organism evidence="16 17">
    <name type="scientific">Clathrus columnatus</name>
    <dbReference type="NCBI Taxonomy" id="1419009"/>
    <lineage>
        <taxon>Eukaryota</taxon>
        <taxon>Fungi</taxon>
        <taxon>Dikarya</taxon>
        <taxon>Basidiomycota</taxon>
        <taxon>Agaricomycotina</taxon>
        <taxon>Agaricomycetes</taxon>
        <taxon>Phallomycetidae</taxon>
        <taxon>Phallales</taxon>
        <taxon>Clathraceae</taxon>
        <taxon>Clathrus</taxon>
    </lineage>
</organism>
<feature type="transmembrane region" description="Helical" evidence="14">
    <location>
        <begin position="670"/>
        <end position="693"/>
    </location>
</feature>
<evidence type="ECO:0000256" key="7">
    <source>
        <dbReference type="ARBA" id="ARBA00022692"/>
    </source>
</evidence>
<evidence type="ECO:0000256" key="14">
    <source>
        <dbReference type="RuleBase" id="RU367138"/>
    </source>
</evidence>
<reference evidence="16" key="1">
    <citation type="submission" date="2021-10" db="EMBL/GenBank/DDBJ databases">
        <title>De novo Genome Assembly of Clathrus columnatus (Basidiomycota, Fungi) Using Illumina and Nanopore Sequence Data.</title>
        <authorList>
            <person name="Ogiso-Tanaka E."/>
            <person name="Itagaki H."/>
            <person name="Hosoya T."/>
            <person name="Hosaka K."/>
        </authorList>
    </citation>
    <scope>NUCLEOTIDE SEQUENCE</scope>
    <source>
        <strain evidence="16">MO-923</strain>
    </source>
</reference>
<feature type="transmembrane region" description="Helical" evidence="14">
    <location>
        <begin position="631"/>
        <end position="658"/>
    </location>
</feature>
<comment type="similarity">
    <text evidence="3 14">Belongs to the PIGG/PIGN/PIGO family. PIGN subfamily.</text>
</comment>
<dbReference type="EC" id="2.-.-.-" evidence="14"/>